<accession>A0ACC2SCS2</accession>
<evidence type="ECO:0000313" key="2">
    <source>
        <dbReference type="Proteomes" id="UP001165960"/>
    </source>
</evidence>
<comment type="caution">
    <text evidence="1">The sequence shown here is derived from an EMBL/GenBank/DDBJ whole genome shotgun (WGS) entry which is preliminary data.</text>
</comment>
<proteinExistence type="predicted"/>
<sequence length="157" mass="18220">MLKIKLSSMIYDGTRSELKDKCIVKNNHIEPRKPSQKSPAVLTRIINPLKTHVLKFSHRINKYFPMNISIKSNQKCPPEQPTSESSVSEWKAWYKSTSRDSKLKFYERLIVPQKPFATRIPLSIAVSIFFIIQEFRSIILPFVCELSLGFKAYSLSR</sequence>
<reference evidence="1" key="1">
    <citation type="submission" date="2022-04" db="EMBL/GenBank/DDBJ databases">
        <title>Genome of the entomopathogenic fungus Entomophthora muscae.</title>
        <authorList>
            <person name="Elya C."/>
            <person name="Lovett B.R."/>
            <person name="Lee E."/>
            <person name="Macias A.M."/>
            <person name="Hajek A.E."/>
            <person name="De Bivort B.L."/>
            <person name="Kasson M.T."/>
            <person name="De Fine Licht H.H."/>
            <person name="Stajich J.E."/>
        </authorList>
    </citation>
    <scope>NUCLEOTIDE SEQUENCE</scope>
    <source>
        <strain evidence="1">Berkeley</strain>
    </source>
</reference>
<dbReference type="Proteomes" id="UP001165960">
    <property type="component" value="Unassembled WGS sequence"/>
</dbReference>
<dbReference type="EMBL" id="QTSX02005249">
    <property type="protein sequence ID" value="KAJ9060139.1"/>
    <property type="molecule type" value="Genomic_DNA"/>
</dbReference>
<organism evidence="1 2">
    <name type="scientific">Entomophthora muscae</name>
    <dbReference type="NCBI Taxonomy" id="34485"/>
    <lineage>
        <taxon>Eukaryota</taxon>
        <taxon>Fungi</taxon>
        <taxon>Fungi incertae sedis</taxon>
        <taxon>Zoopagomycota</taxon>
        <taxon>Entomophthoromycotina</taxon>
        <taxon>Entomophthoromycetes</taxon>
        <taxon>Entomophthorales</taxon>
        <taxon>Entomophthoraceae</taxon>
        <taxon>Entomophthora</taxon>
    </lineage>
</organism>
<gene>
    <name evidence="1" type="ORF">DSO57_1034094</name>
</gene>
<name>A0ACC2SCS2_9FUNG</name>
<protein>
    <submittedName>
        <fullName evidence="1">Uncharacterized protein</fullName>
    </submittedName>
</protein>
<keyword evidence="2" id="KW-1185">Reference proteome</keyword>
<evidence type="ECO:0000313" key="1">
    <source>
        <dbReference type="EMBL" id="KAJ9060139.1"/>
    </source>
</evidence>